<dbReference type="Proteomes" id="UP000785679">
    <property type="component" value="Unassembled WGS sequence"/>
</dbReference>
<evidence type="ECO:0000313" key="2">
    <source>
        <dbReference type="EMBL" id="TNV80459.1"/>
    </source>
</evidence>
<feature type="compositionally biased region" description="Polar residues" evidence="1">
    <location>
        <begin position="54"/>
        <end position="75"/>
    </location>
</feature>
<proteinExistence type="predicted"/>
<comment type="caution">
    <text evidence="2">The sequence shown here is derived from an EMBL/GenBank/DDBJ whole genome shotgun (WGS) entry which is preliminary data.</text>
</comment>
<dbReference type="SUPFAM" id="SSF57997">
    <property type="entry name" value="Tropomyosin"/>
    <property type="match status" value="1"/>
</dbReference>
<sequence>MNYTREEHDFQDNYQADSPPSYLYQMHTLGIYFGSDQDDQKRYYLFQTSNIFSDESNSQPSNALPSVPQLTTCSTRRGDHEMHQQQQLEESKEEKQQYGNDVENGMSESSTDVQVYYLEPAEKERQRESMELQMVKPSRFKVVDRAHSQIDYKVEGEDQSNNNNNKSIKSCAASKPIPITLNDDYSQNTTLDAPSPLIPVAVSGEDTTTMLLRQILQRLNSLEYSMISIKDRMTSIEGSMTSIENRMSSIEGRMTTIEGRMATIEGRMTTIEGRMTTIEGRMATLEGRMTLIEARMDKVESDIQTLRHVQHLSKQFPDPLIPSGYINYHSQEQHKIADQDKIVLFIKHKLPLLKAPPSHDLHYIGCSQNRASLDSYNRSEEYLNSRTCTNMNDGYINASFKEESKEVNCSSNSPDLSSISKKYNYGHGDQIEELPHGLGCIPFQRHPDDEQRGRFHVRHTLQTTQGLCVNYPFIHAVCHFSQSNLHQHLCHYQQITKGSLSEMMIFTLLDTALLESLRVGIFASDRHCEAEVHPQQHAPEKISAIKISKIIIQQNDLGEKYKQL</sequence>
<name>A0A8J8NTK5_HALGN</name>
<reference evidence="2" key="1">
    <citation type="submission" date="2019-06" db="EMBL/GenBank/DDBJ databases">
        <authorList>
            <person name="Zheng W."/>
        </authorList>
    </citation>
    <scope>NUCLEOTIDE SEQUENCE</scope>
    <source>
        <strain evidence="2">QDHG01</strain>
    </source>
</reference>
<dbReference type="OrthoDB" id="4961461at2759"/>
<gene>
    <name evidence="2" type="ORF">FGO68_gene13612</name>
</gene>
<dbReference type="Gene3D" id="1.20.5.2280">
    <property type="match status" value="1"/>
</dbReference>
<feature type="region of interest" description="Disordered" evidence="1">
    <location>
        <begin position="54"/>
        <end position="109"/>
    </location>
</feature>
<evidence type="ECO:0000256" key="1">
    <source>
        <dbReference type="SAM" id="MobiDB-lite"/>
    </source>
</evidence>
<feature type="compositionally biased region" description="Basic and acidic residues" evidence="1">
    <location>
        <begin position="76"/>
        <end position="96"/>
    </location>
</feature>
<organism evidence="2 3">
    <name type="scientific">Halteria grandinella</name>
    <dbReference type="NCBI Taxonomy" id="5974"/>
    <lineage>
        <taxon>Eukaryota</taxon>
        <taxon>Sar</taxon>
        <taxon>Alveolata</taxon>
        <taxon>Ciliophora</taxon>
        <taxon>Intramacronucleata</taxon>
        <taxon>Spirotrichea</taxon>
        <taxon>Stichotrichia</taxon>
        <taxon>Sporadotrichida</taxon>
        <taxon>Halteriidae</taxon>
        <taxon>Halteria</taxon>
    </lineage>
</organism>
<keyword evidence="3" id="KW-1185">Reference proteome</keyword>
<accession>A0A8J8NTK5</accession>
<dbReference type="Gene3D" id="1.20.5.340">
    <property type="match status" value="1"/>
</dbReference>
<dbReference type="EMBL" id="RRYP01007485">
    <property type="protein sequence ID" value="TNV80459.1"/>
    <property type="molecule type" value="Genomic_DNA"/>
</dbReference>
<evidence type="ECO:0000313" key="3">
    <source>
        <dbReference type="Proteomes" id="UP000785679"/>
    </source>
</evidence>
<dbReference type="AlphaFoldDB" id="A0A8J8NTK5"/>
<protein>
    <submittedName>
        <fullName evidence="2">Uncharacterized protein</fullName>
    </submittedName>
</protein>